<accession>A0A975BKV7</accession>
<evidence type="ECO:0000313" key="2">
    <source>
        <dbReference type="Proteomes" id="UP000663722"/>
    </source>
</evidence>
<keyword evidence="2" id="KW-1185">Reference proteome</keyword>
<organism evidence="1 2">
    <name type="scientific">Desulfonema magnum</name>
    <dbReference type="NCBI Taxonomy" id="45655"/>
    <lineage>
        <taxon>Bacteria</taxon>
        <taxon>Pseudomonadati</taxon>
        <taxon>Thermodesulfobacteriota</taxon>
        <taxon>Desulfobacteria</taxon>
        <taxon>Desulfobacterales</taxon>
        <taxon>Desulfococcaceae</taxon>
        <taxon>Desulfonema</taxon>
    </lineage>
</organism>
<gene>
    <name evidence="1" type="ORF">dnm_029920</name>
</gene>
<dbReference type="Proteomes" id="UP000663722">
    <property type="component" value="Chromosome"/>
</dbReference>
<sequence length="58" mass="6982">MGKKLKIKNKKICNFQQLIQIDLSAVNFWLSVMQIQDAMRDFPKNKYRSFNLNRVYSQ</sequence>
<protein>
    <submittedName>
        <fullName evidence="1">Uncharacterized protein</fullName>
    </submittedName>
</protein>
<evidence type="ECO:0000313" key="1">
    <source>
        <dbReference type="EMBL" id="QTA86965.1"/>
    </source>
</evidence>
<dbReference type="EMBL" id="CP061800">
    <property type="protein sequence ID" value="QTA86965.1"/>
    <property type="molecule type" value="Genomic_DNA"/>
</dbReference>
<dbReference type="AlphaFoldDB" id="A0A975BKV7"/>
<dbReference type="KEGG" id="dmm:dnm_029920"/>
<name>A0A975BKV7_9BACT</name>
<reference evidence="1" key="1">
    <citation type="journal article" date="2021" name="Microb. Physiol.">
        <title>Proteogenomic Insights into the Physiology of Marine, Sulfate-Reducing, Filamentous Desulfonema limicola and Desulfonema magnum.</title>
        <authorList>
            <person name="Schnaars V."/>
            <person name="Wohlbrand L."/>
            <person name="Scheve S."/>
            <person name="Hinrichs C."/>
            <person name="Reinhardt R."/>
            <person name="Rabus R."/>
        </authorList>
    </citation>
    <scope>NUCLEOTIDE SEQUENCE</scope>
    <source>
        <strain evidence="1">4be13</strain>
    </source>
</reference>
<proteinExistence type="predicted"/>